<accession>A0ABV4JX01</accession>
<dbReference type="EC" id="2.3.-.-" evidence="4"/>
<keyword evidence="2 4" id="KW-0012">Acyltransferase</keyword>
<keyword evidence="5" id="KW-1185">Reference proteome</keyword>
<evidence type="ECO:0000313" key="4">
    <source>
        <dbReference type="EMBL" id="MEZ7195247.1"/>
    </source>
</evidence>
<dbReference type="Gene3D" id="3.40.630.30">
    <property type="match status" value="1"/>
</dbReference>
<evidence type="ECO:0000259" key="3">
    <source>
        <dbReference type="PROSITE" id="PS51186"/>
    </source>
</evidence>
<dbReference type="InterPro" id="IPR000182">
    <property type="entry name" value="GNAT_dom"/>
</dbReference>
<organism evidence="4 5">
    <name type="scientific">Pseudodesulfovibrio karagichevae</name>
    <dbReference type="NCBI Taxonomy" id="3239305"/>
    <lineage>
        <taxon>Bacteria</taxon>
        <taxon>Pseudomonadati</taxon>
        <taxon>Thermodesulfobacteriota</taxon>
        <taxon>Desulfovibrionia</taxon>
        <taxon>Desulfovibrionales</taxon>
        <taxon>Desulfovibrionaceae</taxon>
    </lineage>
</organism>
<comment type="caution">
    <text evidence="4">The sequence shown here is derived from an EMBL/GenBank/DDBJ whole genome shotgun (WGS) entry which is preliminary data.</text>
</comment>
<gene>
    <name evidence="4" type="ORF">AB6M95_00670</name>
</gene>
<dbReference type="CDD" id="cd04301">
    <property type="entry name" value="NAT_SF"/>
    <property type="match status" value="1"/>
</dbReference>
<dbReference type="InterPro" id="IPR016181">
    <property type="entry name" value="Acyl_CoA_acyltransferase"/>
</dbReference>
<reference evidence="4 5" key="1">
    <citation type="submission" date="2024-08" db="EMBL/GenBank/DDBJ databases">
        <title>Sulfate-reducing bacteria isolated from formation water of the oil field in Kazakhstan and description of Pseudodesulfovibrio sp.</title>
        <authorList>
            <person name="Bidzhieva S.K."/>
            <person name="Tourova T.P."/>
            <person name="Grouzdev D.S."/>
            <person name="Beletsky A.V."/>
            <person name="Sokolova D.S."/>
            <person name="Samigullina S.R."/>
            <person name="Poltaraus A.B."/>
            <person name="Avtukh A.N."/>
            <person name="Tereshina V.M."/>
            <person name="Zhaparov N.S."/>
            <person name="Mardanov A.V."/>
            <person name="Nazina T.N."/>
        </authorList>
    </citation>
    <scope>NUCLEOTIDE SEQUENCE [LARGE SCALE GENOMIC DNA]</scope>
    <source>
        <strain evidence="4 5">9FUS</strain>
    </source>
</reference>
<dbReference type="RefSeq" id="WP_371384801.1">
    <property type="nucleotide sequence ID" value="NZ_JBGLYH010000001.1"/>
</dbReference>
<evidence type="ECO:0000256" key="1">
    <source>
        <dbReference type="ARBA" id="ARBA00022679"/>
    </source>
</evidence>
<dbReference type="Proteomes" id="UP001568698">
    <property type="component" value="Unassembled WGS sequence"/>
</dbReference>
<evidence type="ECO:0000313" key="5">
    <source>
        <dbReference type="Proteomes" id="UP001568698"/>
    </source>
</evidence>
<name>A0ABV4JX01_9BACT</name>
<proteinExistence type="predicted"/>
<dbReference type="PROSITE" id="PS51186">
    <property type="entry name" value="GNAT"/>
    <property type="match status" value="1"/>
</dbReference>
<dbReference type="GO" id="GO:0016746">
    <property type="term" value="F:acyltransferase activity"/>
    <property type="evidence" value="ECO:0007669"/>
    <property type="project" value="UniProtKB-KW"/>
</dbReference>
<protein>
    <submittedName>
        <fullName evidence="4">GNAT family N-acetyltransferase</fullName>
        <ecNumber evidence="4">2.3.-.-</ecNumber>
    </submittedName>
</protein>
<dbReference type="Pfam" id="PF00583">
    <property type="entry name" value="Acetyltransf_1"/>
    <property type="match status" value="1"/>
</dbReference>
<dbReference type="EMBL" id="JBGLYH010000001">
    <property type="protein sequence ID" value="MEZ7195247.1"/>
    <property type="molecule type" value="Genomic_DNA"/>
</dbReference>
<dbReference type="InterPro" id="IPR050832">
    <property type="entry name" value="Bact_Acetyltransf"/>
</dbReference>
<evidence type="ECO:0000256" key="2">
    <source>
        <dbReference type="ARBA" id="ARBA00023315"/>
    </source>
</evidence>
<dbReference type="SUPFAM" id="SSF55729">
    <property type="entry name" value="Acyl-CoA N-acyltransferases (Nat)"/>
    <property type="match status" value="1"/>
</dbReference>
<dbReference type="PANTHER" id="PTHR43877">
    <property type="entry name" value="AMINOALKYLPHOSPHONATE N-ACETYLTRANSFERASE-RELATED-RELATED"/>
    <property type="match status" value="1"/>
</dbReference>
<feature type="domain" description="N-acetyltransferase" evidence="3">
    <location>
        <begin position="5"/>
        <end position="143"/>
    </location>
</feature>
<sequence length="143" mass="15305">MPEALVIRPATRADLPGLVSLLDSVSSLEKGTVGTDGRRRDLELMLKNGRGRILIASVADRTVVGLCAGRLTILEAEGGPAVLIEDVVVREDWRGQGLGEMLINRLTEWARADSAGRLMLLADPDAAPAHGFGYTAHRPGNRL</sequence>
<keyword evidence="1 4" id="KW-0808">Transferase</keyword>